<evidence type="ECO:0000256" key="7">
    <source>
        <dbReference type="SAM" id="Coils"/>
    </source>
</evidence>
<evidence type="ECO:0000256" key="8">
    <source>
        <dbReference type="SAM" id="MobiDB-lite"/>
    </source>
</evidence>
<dbReference type="AlphaFoldDB" id="M1V6S2"/>
<evidence type="ECO:0000256" key="5">
    <source>
        <dbReference type="ARBA" id="ARBA00023034"/>
    </source>
</evidence>
<comment type="similarity">
    <text evidence="3">Belongs to the VPS53 family.</text>
</comment>
<dbReference type="InterPro" id="IPR039766">
    <property type="entry name" value="Vps53"/>
</dbReference>
<evidence type="ECO:0000256" key="4">
    <source>
        <dbReference type="ARBA" id="ARBA00022753"/>
    </source>
</evidence>
<accession>M1V6S2</accession>
<dbReference type="eggNOG" id="KOG2180">
    <property type="taxonomic scope" value="Eukaryota"/>
</dbReference>
<feature type="compositionally biased region" description="Low complexity" evidence="8">
    <location>
        <begin position="21"/>
        <end position="31"/>
    </location>
</feature>
<keyword evidence="7" id="KW-0175">Coiled coil</keyword>
<feature type="region of interest" description="Disordered" evidence="8">
    <location>
        <begin position="862"/>
        <end position="882"/>
    </location>
</feature>
<keyword evidence="6" id="KW-0472">Membrane</keyword>
<dbReference type="PANTHER" id="PTHR12820">
    <property type="entry name" value="VACUOLAR SORTING PROTEIN 53"/>
    <property type="match status" value="1"/>
</dbReference>
<feature type="coiled-coil region" evidence="7">
    <location>
        <begin position="61"/>
        <end position="120"/>
    </location>
</feature>
<dbReference type="GO" id="GO:0000938">
    <property type="term" value="C:GARP complex"/>
    <property type="evidence" value="ECO:0007669"/>
    <property type="project" value="InterPro"/>
</dbReference>
<dbReference type="Pfam" id="PF16854">
    <property type="entry name" value="VPS53_C"/>
    <property type="match status" value="1"/>
</dbReference>
<dbReference type="GO" id="GO:0042147">
    <property type="term" value="P:retrograde transport, endosome to Golgi"/>
    <property type="evidence" value="ECO:0007669"/>
    <property type="project" value="InterPro"/>
</dbReference>
<keyword evidence="12" id="KW-1185">Reference proteome</keyword>
<dbReference type="GeneID" id="16996697"/>
<feature type="domain" description="Vps53 N-terminal" evidence="9">
    <location>
        <begin position="49"/>
        <end position="394"/>
    </location>
</feature>
<evidence type="ECO:0000256" key="6">
    <source>
        <dbReference type="ARBA" id="ARBA00023136"/>
    </source>
</evidence>
<feature type="region of interest" description="Disordered" evidence="8">
    <location>
        <begin position="476"/>
        <end position="503"/>
    </location>
</feature>
<comment type="subcellular location">
    <subcellularLocation>
        <location evidence="2">Endosome membrane</location>
        <topology evidence="2">Peripheral membrane protein</topology>
    </subcellularLocation>
    <subcellularLocation>
        <location evidence="1">Golgi apparatus</location>
        <location evidence="1">trans-Golgi network membrane</location>
        <topology evidence="1">Peripheral membrane protein</topology>
    </subcellularLocation>
</comment>
<dbReference type="Gramene" id="CMR200CT">
    <property type="protein sequence ID" value="CMR200CT"/>
    <property type="gene ID" value="CMR200C"/>
</dbReference>
<evidence type="ECO:0000256" key="2">
    <source>
        <dbReference type="ARBA" id="ARBA00004481"/>
    </source>
</evidence>
<evidence type="ECO:0000313" key="12">
    <source>
        <dbReference type="Proteomes" id="UP000007014"/>
    </source>
</evidence>
<evidence type="ECO:0000256" key="1">
    <source>
        <dbReference type="ARBA" id="ARBA00004150"/>
    </source>
</evidence>
<dbReference type="GO" id="GO:0010008">
    <property type="term" value="C:endosome membrane"/>
    <property type="evidence" value="ECO:0007669"/>
    <property type="project" value="UniProtKB-SubCell"/>
</dbReference>
<dbReference type="KEGG" id="cme:CYME_CMR200C"/>
<feature type="domain" description="Vps53 C-terminal" evidence="10">
    <location>
        <begin position="667"/>
        <end position="750"/>
    </location>
</feature>
<keyword evidence="5" id="KW-0333">Golgi apparatus</keyword>
<dbReference type="RefSeq" id="XP_005538476.1">
    <property type="nucleotide sequence ID" value="XM_005538419.1"/>
</dbReference>
<dbReference type="Pfam" id="PF04100">
    <property type="entry name" value="Vps53_N"/>
    <property type="match status" value="1"/>
</dbReference>
<reference evidence="11 12" key="1">
    <citation type="journal article" date="2004" name="Nature">
        <title>Genome sequence of the ultrasmall unicellular red alga Cyanidioschyzon merolae 10D.</title>
        <authorList>
            <person name="Matsuzaki M."/>
            <person name="Misumi O."/>
            <person name="Shin-i T."/>
            <person name="Maruyama S."/>
            <person name="Takahara M."/>
            <person name="Miyagishima S."/>
            <person name="Mori T."/>
            <person name="Nishida K."/>
            <person name="Yagisawa F."/>
            <person name="Nishida K."/>
            <person name="Yoshida Y."/>
            <person name="Nishimura Y."/>
            <person name="Nakao S."/>
            <person name="Kobayashi T."/>
            <person name="Momoyama Y."/>
            <person name="Higashiyama T."/>
            <person name="Minoda A."/>
            <person name="Sano M."/>
            <person name="Nomoto H."/>
            <person name="Oishi K."/>
            <person name="Hayashi H."/>
            <person name="Ohta F."/>
            <person name="Nishizaka S."/>
            <person name="Haga S."/>
            <person name="Miura S."/>
            <person name="Morishita T."/>
            <person name="Kabeya Y."/>
            <person name="Terasawa K."/>
            <person name="Suzuki Y."/>
            <person name="Ishii Y."/>
            <person name="Asakawa S."/>
            <person name="Takano H."/>
            <person name="Ohta N."/>
            <person name="Kuroiwa H."/>
            <person name="Tanaka K."/>
            <person name="Shimizu N."/>
            <person name="Sugano S."/>
            <person name="Sato N."/>
            <person name="Nozaki H."/>
            <person name="Ogasawara N."/>
            <person name="Kohara Y."/>
            <person name="Kuroiwa T."/>
        </authorList>
    </citation>
    <scope>NUCLEOTIDE SEQUENCE [LARGE SCALE GENOMIC DNA]</scope>
    <source>
        <strain evidence="11 12">10D</strain>
    </source>
</reference>
<name>M1V6S2_CYAM1</name>
<feature type="compositionally biased region" description="Polar residues" evidence="8">
    <location>
        <begin position="1"/>
        <end position="13"/>
    </location>
</feature>
<evidence type="ECO:0000256" key="3">
    <source>
        <dbReference type="ARBA" id="ARBA00008628"/>
    </source>
</evidence>
<dbReference type="STRING" id="280699.M1V6S2"/>
<dbReference type="InterPro" id="IPR031745">
    <property type="entry name" value="Vps53_C"/>
</dbReference>
<dbReference type="PANTHER" id="PTHR12820:SF0">
    <property type="entry name" value="VACUOLAR PROTEIN SORTING-ASSOCIATED PROTEIN 53 HOMOLOG"/>
    <property type="match status" value="1"/>
</dbReference>
<evidence type="ECO:0000259" key="10">
    <source>
        <dbReference type="Pfam" id="PF16854"/>
    </source>
</evidence>
<proteinExistence type="inferred from homology"/>
<feature type="region of interest" description="Disordered" evidence="8">
    <location>
        <begin position="815"/>
        <end position="840"/>
    </location>
</feature>
<evidence type="ECO:0000313" key="11">
    <source>
        <dbReference type="EMBL" id="BAM82440.1"/>
    </source>
</evidence>
<gene>
    <name evidence="11" type="ORF">CYME_CMR200C</name>
</gene>
<feature type="compositionally biased region" description="Low complexity" evidence="8">
    <location>
        <begin position="477"/>
        <end position="503"/>
    </location>
</feature>
<dbReference type="OMA" id="YKFAEAK"/>
<reference evidence="11 12" key="2">
    <citation type="journal article" date="2007" name="BMC Biol.">
        <title>A 100%-complete sequence reveals unusually simple genomic features in the hot-spring red alga Cyanidioschyzon merolae.</title>
        <authorList>
            <person name="Nozaki H."/>
            <person name="Takano H."/>
            <person name="Misumi O."/>
            <person name="Terasawa K."/>
            <person name="Matsuzaki M."/>
            <person name="Maruyama S."/>
            <person name="Nishida K."/>
            <person name="Yagisawa F."/>
            <person name="Yoshida Y."/>
            <person name="Fujiwara T."/>
            <person name="Takio S."/>
            <person name="Tamura K."/>
            <person name="Chung S.J."/>
            <person name="Nakamura S."/>
            <person name="Kuroiwa H."/>
            <person name="Tanaka K."/>
            <person name="Sato N."/>
            <person name="Kuroiwa T."/>
        </authorList>
    </citation>
    <scope>NUCLEOTIDE SEQUENCE [LARGE SCALE GENOMIC DNA]</scope>
    <source>
        <strain evidence="11 12">10D</strain>
    </source>
</reference>
<dbReference type="OrthoDB" id="10261632at2759"/>
<dbReference type="HOGENOM" id="CLU_326636_0_0_1"/>
<feature type="region of interest" description="Disordered" evidence="8">
    <location>
        <begin position="1"/>
        <end position="45"/>
    </location>
</feature>
<sequence length="882" mass="98350">MTAQELSASNVLSRLSHEDAAVAQTATEAADSSLPDDVPEEPGAEPVTTYINRHFPSLDTLDQLETHLDELRTKLRALDAELVHAVRHQLHVRRQGAAVIKHAQERSKLLDAALAEVERSMRTAAETLTESAEQFRPIANVRHNLLQARAHLKAFVRLAKALRDMESTMAAQDMTETAEHVRQAREALAELHTLPAIPLLDELQQRYRSLEQHLSRMVVALFGETSDTSQRAEYRAGCILADALENGTREAVLNAFVVRRVRLYEEVFGARDSDLTPIETFERSFAWIRRELRSLDEHWSAVFPESWRVPMALSGALSDALRRIAHRDLEEGKVDVAQLLRALQITLEFEAEMVRRLNTPLTWNLSSVFEPYMGAYVTLENQRLREAIDGALEKETWLVPALGQRAAAAAAAAAPEYPDESIVLPSAKTLFIEIKRCMKRCGVLTTSQTYFNLHKAFKKHLRDYASAMERELLRIRSTATTTTTTTTTSNSSTSTNSNSKSTTSTAAVSADAGITESQEQVLTSVCSLSLTAEYCARTTEQLAETIRQAVDAAFTDSIRMNEERDEFRAIAGRAGKVLVALTCAWALEPALHTLQAQRWSQVTAVGDVSPAVTALVTKLERVSRHVGRQLLPLFFRFYLDKLSGSVLERFTETLFRCKPLSDAAAQQLLLDTQFLKEGLLKLIDCRSPSVERDDPWFSSYQRYVRSECGRAETMLKVRLASDDSAVDAFEALMPEAEPSALRQILEWKGLPPLEAARQVVQYAERTGDPVLVHKARSEMEHLDTSGHRAANLQRQSKALFERSTTTSALVVDNAMAGRSVPPGSFSDTSTSLRGDASKPSTEVRAFLNRLGERLREVRLGDKLESTLDAVGRSRDRRRRSNS</sequence>
<dbReference type="Proteomes" id="UP000007014">
    <property type="component" value="Chromosome 18"/>
</dbReference>
<organism evidence="11 12">
    <name type="scientific">Cyanidioschyzon merolae (strain NIES-3377 / 10D)</name>
    <name type="common">Unicellular red alga</name>
    <dbReference type="NCBI Taxonomy" id="280699"/>
    <lineage>
        <taxon>Eukaryota</taxon>
        <taxon>Rhodophyta</taxon>
        <taxon>Bangiophyceae</taxon>
        <taxon>Cyanidiales</taxon>
        <taxon>Cyanidiaceae</taxon>
        <taxon>Cyanidioschyzon</taxon>
    </lineage>
</organism>
<dbReference type="InterPro" id="IPR007234">
    <property type="entry name" value="Vps53_N"/>
</dbReference>
<keyword evidence="4" id="KW-0967">Endosome</keyword>
<evidence type="ECO:0000259" key="9">
    <source>
        <dbReference type="Pfam" id="PF04100"/>
    </source>
</evidence>
<protein>
    <submittedName>
        <fullName evidence="11">Similar to Golgi associated retrograde protein complex component VPS53</fullName>
    </submittedName>
</protein>
<dbReference type="GO" id="GO:0005829">
    <property type="term" value="C:cytosol"/>
    <property type="evidence" value="ECO:0007669"/>
    <property type="project" value="GOC"/>
</dbReference>
<dbReference type="EMBL" id="AP006500">
    <property type="protein sequence ID" value="BAM82440.1"/>
    <property type="molecule type" value="Genomic_DNA"/>
</dbReference>